<dbReference type="OrthoDB" id="9808176at2"/>
<dbReference type="Gene3D" id="1.20.120.330">
    <property type="entry name" value="Nucleotidyltransferases domain 2"/>
    <property type="match status" value="1"/>
</dbReference>
<dbReference type="AlphaFoldDB" id="A0A1J5NZ10"/>
<reference evidence="2 3" key="1">
    <citation type="submission" date="2016-08" db="EMBL/GenBank/DDBJ databases">
        <title>Genome-based comparison of Moorella thermoacetic strains.</title>
        <authorList>
            <person name="Poehlein A."/>
            <person name="Bengelsdorf F.R."/>
            <person name="Esser C."/>
            <person name="Duerre P."/>
            <person name="Daniel R."/>
        </authorList>
    </citation>
    <scope>NUCLEOTIDE SEQUENCE [LARGE SCALE GENOMIC DNA]</scope>
    <source>
        <strain evidence="2 3">DSM 21394</strain>
    </source>
</reference>
<dbReference type="PROSITE" id="PS50910">
    <property type="entry name" value="HEPN"/>
    <property type="match status" value="1"/>
</dbReference>
<dbReference type="InterPro" id="IPR007842">
    <property type="entry name" value="HEPN_dom"/>
</dbReference>
<dbReference type="EMBL" id="MDDC01000013">
    <property type="protein sequence ID" value="OIQ58587.1"/>
    <property type="molecule type" value="Genomic_DNA"/>
</dbReference>
<gene>
    <name evidence="2" type="ORF">MOTE_17750</name>
</gene>
<dbReference type="SMART" id="SM00748">
    <property type="entry name" value="HEPN"/>
    <property type="match status" value="1"/>
</dbReference>
<name>A0A1J5NZ10_NEOTH</name>
<feature type="domain" description="HEPN" evidence="1">
    <location>
        <begin position="12"/>
        <end position="119"/>
    </location>
</feature>
<evidence type="ECO:0000313" key="2">
    <source>
        <dbReference type="EMBL" id="OIQ58587.1"/>
    </source>
</evidence>
<sequence>MSDEPWKQWLLRAKSNLTRAKLGKQADDILYEDLCFDAQQAAEKALKALLLYLHLDCPRTHSIGQLLSLLESSRKVSVPEEIKEAAILTDYAVTTRYPGDWDAIDLEEYQQALKCAEKIWEWVAGEMVRTASGGVPVPIE</sequence>
<dbReference type="SUPFAM" id="SSF81593">
    <property type="entry name" value="Nucleotidyltransferase substrate binding subunit/domain"/>
    <property type="match status" value="1"/>
</dbReference>
<evidence type="ECO:0000259" key="1">
    <source>
        <dbReference type="PROSITE" id="PS50910"/>
    </source>
</evidence>
<dbReference type="Pfam" id="PF05168">
    <property type="entry name" value="HEPN"/>
    <property type="match status" value="1"/>
</dbReference>
<proteinExistence type="predicted"/>
<organism evidence="2 3">
    <name type="scientific">Neomoorella thermoacetica</name>
    <name type="common">Clostridium thermoaceticum</name>
    <dbReference type="NCBI Taxonomy" id="1525"/>
    <lineage>
        <taxon>Bacteria</taxon>
        <taxon>Bacillati</taxon>
        <taxon>Bacillota</taxon>
        <taxon>Clostridia</taxon>
        <taxon>Neomoorellales</taxon>
        <taxon>Neomoorellaceae</taxon>
        <taxon>Neomoorella</taxon>
    </lineage>
</organism>
<protein>
    <submittedName>
        <fullName evidence="2">HEPN domain protein</fullName>
    </submittedName>
</protein>
<comment type="caution">
    <text evidence="2">The sequence shown here is derived from an EMBL/GenBank/DDBJ whole genome shotgun (WGS) entry which is preliminary data.</text>
</comment>
<dbReference type="Proteomes" id="UP000182811">
    <property type="component" value="Unassembled WGS sequence"/>
</dbReference>
<accession>A0A1J5NZ10</accession>
<evidence type="ECO:0000313" key="3">
    <source>
        <dbReference type="Proteomes" id="UP000182811"/>
    </source>
</evidence>